<dbReference type="GO" id="GO:0005524">
    <property type="term" value="F:ATP binding"/>
    <property type="evidence" value="ECO:0007669"/>
    <property type="project" value="UniProtKB-KW"/>
</dbReference>
<evidence type="ECO:0000313" key="4">
    <source>
        <dbReference type="EMBL" id="KKL87787.1"/>
    </source>
</evidence>
<dbReference type="Gene3D" id="3.40.50.300">
    <property type="entry name" value="P-loop containing nucleotide triphosphate hydrolases"/>
    <property type="match status" value="1"/>
</dbReference>
<evidence type="ECO:0000256" key="1">
    <source>
        <dbReference type="ARBA" id="ARBA00022741"/>
    </source>
</evidence>
<dbReference type="GO" id="GO:0003677">
    <property type="term" value="F:DNA binding"/>
    <property type="evidence" value="ECO:0007669"/>
    <property type="project" value="InterPro"/>
</dbReference>
<name>A0A0F9IKQ4_9ZZZZ</name>
<gene>
    <name evidence="4" type="ORF">LCGC14_1931280</name>
</gene>
<feature type="non-terminal residue" evidence="4">
    <location>
        <position position="155"/>
    </location>
</feature>
<keyword evidence="2" id="KW-0067">ATP-binding</keyword>
<keyword evidence="1" id="KW-0547">Nucleotide-binding</keyword>
<dbReference type="Pfam" id="PF00493">
    <property type="entry name" value="MCM"/>
    <property type="match status" value="1"/>
</dbReference>
<proteinExistence type="predicted"/>
<accession>A0A0F9IKQ4</accession>
<dbReference type="InterPro" id="IPR027417">
    <property type="entry name" value="P-loop_NTPase"/>
</dbReference>
<dbReference type="EMBL" id="LAZR01020741">
    <property type="protein sequence ID" value="KKL87787.1"/>
    <property type="molecule type" value="Genomic_DNA"/>
</dbReference>
<dbReference type="InterPro" id="IPR001208">
    <property type="entry name" value="MCM_dom"/>
</dbReference>
<dbReference type="AlphaFoldDB" id="A0A0F9IKQ4"/>
<comment type="caution">
    <text evidence="4">The sequence shown here is derived from an EMBL/GenBank/DDBJ whole genome shotgun (WGS) entry which is preliminary data.</text>
</comment>
<feature type="domain" description="MCM C-terminal AAA(+) ATPase" evidence="3">
    <location>
        <begin position="100"/>
        <end position="153"/>
    </location>
</feature>
<sequence length="155" mass="17465">MTDIEILRRALDRENDTRRPPTMRHWEFHAVGATRADAKRLMDEGYIFISSRNGSITKYKLTEKGRSIVWAESMERQFEAVSVSDILEALELVVGYDDIKQTLAEAISSRRRINFMLEGPPACAKSVILEGIRRAVPNSYQAFGSRTSAAGLSEV</sequence>
<protein>
    <recommendedName>
        <fullName evidence="3">MCM C-terminal AAA(+) ATPase domain-containing protein</fullName>
    </recommendedName>
</protein>
<evidence type="ECO:0000259" key="3">
    <source>
        <dbReference type="Pfam" id="PF00493"/>
    </source>
</evidence>
<organism evidence="4">
    <name type="scientific">marine sediment metagenome</name>
    <dbReference type="NCBI Taxonomy" id="412755"/>
    <lineage>
        <taxon>unclassified sequences</taxon>
        <taxon>metagenomes</taxon>
        <taxon>ecological metagenomes</taxon>
    </lineage>
</organism>
<reference evidence="4" key="1">
    <citation type="journal article" date="2015" name="Nature">
        <title>Complex archaea that bridge the gap between prokaryotes and eukaryotes.</title>
        <authorList>
            <person name="Spang A."/>
            <person name="Saw J.H."/>
            <person name="Jorgensen S.L."/>
            <person name="Zaremba-Niedzwiedzka K."/>
            <person name="Martijn J."/>
            <person name="Lind A.E."/>
            <person name="van Eijk R."/>
            <person name="Schleper C."/>
            <person name="Guy L."/>
            <person name="Ettema T.J."/>
        </authorList>
    </citation>
    <scope>NUCLEOTIDE SEQUENCE</scope>
</reference>
<dbReference type="SUPFAM" id="SSF52540">
    <property type="entry name" value="P-loop containing nucleoside triphosphate hydrolases"/>
    <property type="match status" value="1"/>
</dbReference>
<evidence type="ECO:0000256" key="2">
    <source>
        <dbReference type="ARBA" id="ARBA00022840"/>
    </source>
</evidence>